<dbReference type="EMBL" id="LLXJ01000593">
    <property type="protein sequence ID" value="PKC07905.1"/>
    <property type="molecule type" value="Genomic_DNA"/>
</dbReference>
<dbReference type="Proteomes" id="UP000232722">
    <property type="component" value="Unassembled WGS sequence"/>
</dbReference>
<evidence type="ECO:0000313" key="1">
    <source>
        <dbReference type="EMBL" id="PKC07905.1"/>
    </source>
</evidence>
<gene>
    <name evidence="1" type="ORF">RhiirA5_417599</name>
</gene>
<name>A0A2N0PM89_9GLOM</name>
<dbReference type="VEuPathDB" id="FungiDB:FUN_000250"/>
<protein>
    <recommendedName>
        <fullName evidence="3">TLDc domain-containing protein</fullName>
    </recommendedName>
</protein>
<reference evidence="1 2" key="2">
    <citation type="submission" date="2017-09" db="EMBL/GenBank/DDBJ databases">
        <title>Extensive intraspecific genome diversity in a model arbuscular mycorrhizal fungus.</title>
        <authorList>
            <person name="Chen E.C."/>
            <person name="Morin E."/>
            <person name="Beaudet D."/>
            <person name="Noel J."/>
            <person name="Ndikumana S."/>
            <person name="Charron P."/>
            <person name="St-Onge C."/>
            <person name="Giorgi J."/>
            <person name="Grigoriev I.V."/>
            <person name="Roux C."/>
            <person name="Martin F.M."/>
            <person name="Corradi N."/>
        </authorList>
    </citation>
    <scope>NUCLEOTIDE SEQUENCE [LARGE SCALE GENOMIC DNA]</scope>
    <source>
        <strain evidence="1 2">A5</strain>
    </source>
</reference>
<organism evidence="1 2">
    <name type="scientific">Rhizophagus irregularis</name>
    <dbReference type="NCBI Taxonomy" id="588596"/>
    <lineage>
        <taxon>Eukaryota</taxon>
        <taxon>Fungi</taxon>
        <taxon>Fungi incertae sedis</taxon>
        <taxon>Mucoromycota</taxon>
        <taxon>Glomeromycotina</taxon>
        <taxon>Glomeromycetes</taxon>
        <taxon>Glomerales</taxon>
        <taxon>Glomeraceae</taxon>
        <taxon>Rhizophagus</taxon>
    </lineage>
</organism>
<evidence type="ECO:0000313" key="2">
    <source>
        <dbReference type="Proteomes" id="UP000232722"/>
    </source>
</evidence>
<sequence>MWKSGNYISGSHNEYGKTKDSFIFSFNNKDNIKNHILSRVVNEKYAIDNFFLFGPSFGIEDLKICEGVESSFIDYASNCCVRESYEKRIRETDGNFAIEEYEVFQIIKDHGCLNNQNHFE</sequence>
<accession>A0A2N0PM89</accession>
<dbReference type="AlphaFoldDB" id="A0A2N0PM89"/>
<reference evidence="1 2" key="1">
    <citation type="submission" date="2016-04" db="EMBL/GenBank/DDBJ databases">
        <title>Genome analyses suggest a sexual origin of heterokaryosis in a supposedly ancient asexual fungus.</title>
        <authorList>
            <person name="Ropars J."/>
            <person name="Sedzielewska K."/>
            <person name="Noel J."/>
            <person name="Charron P."/>
            <person name="Farinelli L."/>
            <person name="Marton T."/>
            <person name="Kruger M."/>
            <person name="Pelin A."/>
            <person name="Brachmann A."/>
            <person name="Corradi N."/>
        </authorList>
    </citation>
    <scope>NUCLEOTIDE SEQUENCE [LARGE SCALE GENOMIC DNA]</scope>
    <source>
        <strain evidence="1 2">A5</strain>
    </source>
</reference>
<proteinExistence type="predicted"/>
<comment type="caution">
    <text evidence="1">The sequence shown here is derived from an EMBL/GenBank/DDBJ whole genome shotgun (WGS) entry which is preliminary data.</text>
</comment>
<evidence type="ECO:0008006" key="3">
    <source>
        <dbReference type="Google" id="ProtNLM"/>
    </source>
</evidence>